<dbReference type="EMBL" id="JACORU010000001">
    <property type="protein sequence ID" value="MBC5763217.1"/>
    <property type="molecule type" value="Genomic_DNA"/>
</dbReference>
<dbReference type="SUPFAM" id="SSF52540">
    <property type="entry name" value="P-loop containing nucleoside triphosphate hydrolases"/>
    <property type="match status" value="1"/>
</dbReference>
<evidence type="ECO:0000256" key="6">
    <source>
        <dbReference type="ARBA" id="ARBA00023135"/>
    </source>
</evidence>
<evidence type="ECO:0000256" key="7">
    <source>
        <dbReference type="ARBA" id="ARBA00023274"/>
    </source>
</evidence>
<dbReference type="CDD" id="cd18539">
    <property type="entry name" value="SRP_G"/>
    <property type="match status" value="1"/>
</dbReference>
<evidence type="ECO:0000256" key="9">
    <source>
        <dbReference type="HAMAP-Rule" id="MF_00306"/>
    </source>
</evidence>
<dbReference type="InterPro" id="IPR013822">
    <property type="entry name" value="Signal_recog_particl_SRP54_hlx"/>
</dbReference>
<comment type="subunit">
    <text evidence="9">Part of the signal recognition particle protein translocation system, which is composed of SRP and FtsY. SRP is a ribonucleoprotein composed of Ffh and a 4.5S RNA molecule.</text>
</comment>
<dbReference type="InterPro" id="IPR003593">
    <property type="entry name" value="AAA+_ATPase"/>
</dbReference>
<keyword evidence="4 9" id="KW-0694">RNA-binding</keyword>
<dbReference type="Pfam" id="PF02881">
    <property type="entry name" value="SRP54_N"/>
    <property type="match status" value="1"/>
</dbReference>
<keyword evidence="2 9" id="KW-0547">Nucleotide-binding</keyword>
<evidence type="ECO:0000256" key="4">
    <source>
        <dbReference type="ARBA" id="ARBA00022884"/>
    </source>
</evidence>
<evidence type="ECO:0000256" key="3">
    <source>
        <dbReference type="ARBA" id="ARBA00022801"/>
    </source>
</evidence>
<feature type="domain" description="SRP54-type proteins GTP-binding" evidence="10">
    <location>
        <begin position="269"/>
        <end position="282"/>
    </location>
</feature>
<dbReference type="InterPro" id="IPR027417">
    <property type="entry name" value="P-loop_NTPase"/>
</dbReference>
<comment type="caution">
    <text evidence="11">The sequence shown here is derived from an EMBL/GenBank/DDBJ whole genome shotgun (WGS) entry which is preliminary data.</text>
</comment>
<dbReference type="InterPro" id="IPR036891">
    <property type="entry name" value="Signal_recog_part_SRP54_M_sf"/>
</dbReference>
<dbReference type="PANTHER" id="PTHR11564:SF5">
    <property type="entry name" value="SIGNAL RECOGNITION PARTICLE SUBUNIT SRP54"/>
    <property type="match status" value="1"/>
</dbReference>
<dbReference type="SMART" id="SM00963">
    <property type="entry name" value="SRP54_N"/>
    <property type="match status" value="1"/>
</dbReference>
<name>A0A923M605_9BURK</name>
<keyword evidence="12" id="KW-1185">Reference proteome</keyword>
<dbReference type="Proteomes" id="UP000596827">
    <property type="component" value="Unassembled WGS sequence"/>
</dbReference>
<keyword evidence="6 9" id="KW-0733">Signal recognition particle</keyword>
<keyword evidence="9" id="KW-0963">Cytoplasm</keyword>
<dbReference type="InterPro" id="IPR004125">
    <property type="entry name" value="Signal_recog_particle_SRP54_M"/>
</dbReference>
<dbReference type="Gene3D" id="1.20.120.140">
    <property type="entry name" value="Signal recognition particle SRP54, nucleotide-binding domain"/>
    <property type="match status" value="1"/>
</dbReference>
<feature type="binding site" evidence="9">
    <location>
        <begin position="107"/>
        <end position="114"/>
    </location>
    <ligand>
        <name>GTP</name>
        <dbReference type="ChEBI" id="CHEBI:37565"/>
    </ligand>
</feature>
<evidence type="ECO:0000313" key="11">
    <source>
        <dbReference type="EMBL" id="MBC5763217.1"/>
    </source>
</evidence>
<evidence type="ECO:0000256" key="2">
    <source>
        <dbReference type="ARBA" id="ARBA00022741"/>
    </source>
</evidence>
<proteinExistence type="inferred from homology"/>
<dbReference type="GO" id="GO:0003924">
    <property type="term" value="F:GTPase activity"/>
    <property type="evidence" value="ECO:0007669"/>
    <property type="project" value="UniProtKB-UniRule"/>
</dbReference>
<keyword evidence="7 9" id="KW-0687">Ribonucleoprotein</keyword>
<dbReference type="EC" id="3.6.5.4" evidence="9"/>
<dbReference type="AlphaFoldDB" id="A0A923M605"/>
<keyword evidence="5 9" id="KW-0342">GTP-binding</keyword>
<comment type="catalytic activity">
    <reaction evidence="8 9">
        <text>GTP + H2O = GDP + phosphate + H(+)</text>
        <dbReference type="Rhea" id="RHEA:19669"/>
        <dbReference type="ChEBI" id="CHEBI:15377"/>
        <dbReference type="ChEBI" id="CHEBI:15378"/>
        <dbReference type="ChEBI" id="CHEBI:37565"/>
        <dbReference type="ChEBI" id="CHEBI:43474"/>
        <dbReference type="ChEBI" id="CHEBI:58189"/>
        <dbReference type="EC" id="3.6.5.4"/>
    </reaction>
</comment>
<dbReference type="InterPro" id="IPR000897">
    <property type="entry name" value="SRP54_GTPase_dom"/>
</dbReference>
<dbReference type="SUPFAM" id="SSF47446">
    <property type="entry name" value="Signal peptide-binding domain"/>
    <property type="match status" value="1"/>
</dbReference>
<evidence type="ECO:0000313" key="12">
    <source>
        <dbReference type="Proteomes" id="UP000596827"/>
    </source>
</evidence>
<sequence>MASALSDKLSRLVKQMRGQARITEDNVQDMLREVRMALLEADVALPVVRDFVARVKEKALGQEVMGSLSPGQALVGIVNRELAATMGEGVSDINLATQPPAVILMAGLQGAGKTTTTAKLAKHLIEKRKKKVLTVSGDVYRPAAIEQLKTVTAQAGAEWFPSSPDQKPVDIARAAIDHARKNYFDVLLVDTAGRLAIDEAMMKEIKELHAAVHPVETLFVVDAMQGQDAVNTAKAFKEALPLTGIVLTKLDGDSRGGAALSVRQVTGAPIKFAGVSEKIDGLEVFDAERHAGRILGMGDIVALVEQVQAGVDMESAQKLAQKVKSGEGFDLEDFLMQIRQMRGMGGLSTLMDKMPTELQRKAGEVDMDKAERDIRRKEGIICSMTPQERRKPEIIKATRKRRIAAGAGVQVQEVNRLLNEFGQMQQMMKKMKGGAMMKMMKKLGGKGGMPKFPF</sequence>
<dbReference type="PANTHER" id="PTHR11564">
    <property type="entry name" value="SIGNAL RECOGNITION PARTICLE 54K PROTEIN SRP54"/>
    <property type="match status" value="1"/>
</dbReference>
<comment type="function">
    <text evidence="9">Involved in targeting and insertion of nascent membrane proteins into the cytoplasmic membrane. Binds to the hydrophobic signal sequence of the ribosome-nascent chain (RNC) as it emerges from the ribosomes. The SRP-RNC complex is then targeted to the cytoplasmic membrane where it interacts with the SRP receptor FtsY. Interaction with FtsY leads to the transfer of the RNC complex to the Sec translocase for insertion into the membrane, the hydrolysis of GTP by both Ffh and FtsY, and the dissociation of the SRP-FtsY complex into the individual components.</text>
</comment>
<dbReference type="FunFam" id="3.40.50.300:FF:000022">
    <property type="entry name" value="Signal recognition particle 54 kDa subunit"/>
    <property type="match status" value="1"/>
</dbReference>
<dbReference type="Gene3D" id="3.40.50.300">
    <property type="entry name" value="P-loop containing nucleotide triphosphate hydrolases"/>
    <property type="match status" value="1"/>
</dbReference>
<organism evidence="11 12">
    <name type="scientific">Ramlibacter albus</name>
    <dbReference type="NCBI Taxonomy" id="2079448"/>
    <lineage>
        <taxon>Bacteria</taxon>
        <taxon>Pseudomonadati</taxon>
        <taxon>Pseudomonadota</taxon>
        <taxon>Betaproteobacteria</taxon>
        <taxon>Burkholderiales</taxon>
        <taxon>Comamonadaceae</taxon>
        <taxon>Ramlibacter</taxon>
    </lineage>
</organism>
<comment type="domain">
    <text evidence="9">Composed of three domains: the N-terminal N domain, which is responsible for interactions with the ribosome, the central G domain, which binds GTP, and the C-terminal M domain, which binds the RNA and the signal sequence of the RNC.</text>
</comment>
<dbReference type="PROSITE" id="PS00300">
    <property type="entry name" value="SRP54"/>
    <property type="match status" value="1"/>
</dbReference>
<dbReference type="InterPro" id="IPR022941">
    <property type="entry name" value="SRP54"/>
</dbReference>
<comment type="subcellular location">
    <subcellularLocation>
        <location evidence="9">Cytoplasm</location>
    </subcellularLocation>
    <text evidence="9">The SRP-RNC complex is targeted to the cytoplasmic membrane.</text>
</comment>
<dbReference type="SMART" id="SM00962">
    <property type="entry name" value="SRP54"/>
    <property type="match status" value="1"/>
</dbReference>
<dbReference type="Gene3D" id="1.10.260.30">
    <property type="entry name" value="Signal recognition particle, SRP54 subunit, M-domain"/>
    <property type="match status" value="1"/>
</dbReference>
<dbReference type="HAMAP" id="MF_00306">
    <property type="entry name" value="SRP54"/>
    <property type="match status" value="1"/>
</dbReference>
<dbReference type="InterPro" id="IPR004780">
    <property type="entry name" value="SRP"/>
</dbReference>
<dbReference type="GO" id="GO:0006614">
    <property type="term" value="P:SRP-dependent cotranslational protein targeting to membrane"/>
    <property type="evidence" value="ECO:0007669"/>
    <property type="project" value="InterPro"/>
</dbReference>
<feature type="binding site" evidence="9">
    <location>
        <begin position="248"/>
        <end position="251"/>
    </location>
    <ligand>
        <name>GTP</name>
        <dbReference type="ChEBI" id="CHEBI:37565"/>
    </ligand>
</feature>
<keyword evidence="3 9" id="KW-0378">Hydrolase</keyword>
<dbReference type="GO" id="GO:0008312">
    <property type="term" value="F:7S RNA binding"/>
    <property type="evidence" value="ECO:0007669"/>
    <property type="project" value="InterPro"/>
</dbReference>
<dbReference type="GO" id="GO:0048500">
    <property type="term" value="C:signal recognition particle"/>
    <property type="evidence" value="ECO:0007669"/>
    <property type="project" value="UniProtKB-UniRule"/>
</dbReference>
<accession>A0A923M605</accession>
<dbReference type="GO" id="GO:0005525">
    <property type="term" value="F:GTP binding"/>
    <property type="evidence" value="ECO:0007669"/>
    <property type="project" value="UniProtKB-UniRule"/>
</dbReference>
<comment type="similarity">
    <text evidence="1 9">Belongs to the GTP-binding SRP family. SRP54 subfamily.</text>
</comment>
<evidence type="ECO:0000259" key="10">
    <source>
        <dbReference type="PROSITE" id="PS00300"/>
    </source>
</evidence>
<dbReference type="InterPro" id="IPR042101">
    <property type="entry name" value="SRP54_N_sf"/>
</dbReference>
<evidence type="ECO:0000256" key="1">
    <source>
        <dbReference type="ARBA" id="ARBA00005450"/>
    </source>
</evidence>
<evidence type="ECO:0000256" key="8">
    <source>
        <dbReference type="ARBA" id="ARBA00048027"/>
    </source>
</evidence>
<dbReference type="Pfam" id="PF02978">
    <property type="entry name" value="SRP_SPB"/>
    <property type="match status" value="1"/>
</dbReference>
<dbReference type="NCBIfam" id="TIGR00959">
    <property type="entry name" value="ffh"/>
    <property type="match status" value="1"/>
</dbReference>
<dbReference type="RefSeq" id="WP_187079674.1">
    <property type="nucleotide sequence ID" value="NZ_JACORU010000001.1"/>
</dbReference>
<protein>
    <recommendedName>
        <fullName evidence="9">Signal recognition particle protein</fullName>
        <ecNumber evidence="9">3.6.5.4</ecNumber>
    </recommendedName>
    <alternativeName>
        <fullName evidence="9">Fifty-four homolog</fullName>
    </alternativeName>
</protein>
<gene>
    <name evidence="9 11" type="primary">ffh</name>
    <name evidence="11" type="ORF">H8R02_02060</name>
</gene>
<dbReference type="Pfam" id="PF00448">
    <property type="entry name" value="SRP54"/>
    <property type="match status" value="1"/>
</dbReference>
<feature type="binding site" evidence="9">
    <location>
        <begin position="190"/>
        <end position="194"/>
    </location>
    <ligand>
        <name>GTP</name>
        <dbReference type="ChEBI" id="CHEBI:37565"/>
    </ligand>
</feature>
<evidence type="ECO:0000256" key="5">
    <source>
        <dbReference type="ARBA" id="ARBA00023134"/>
    </source>
</evidence>
<dbReference type="SMART" id="SM00382">
    <property type="entry name" value="AAA"/>
    <property type="match status" value="1"/>
</dbReference>
<reference evidence="11" key="1">
    <citation type="submission" date="2020-08" db="EMBL/GenBank/DDBJ databases">
        <title>Ramlibacter sp. GTP1 16S ribosomal RNA gene genome sequencing and assembly.</title>
        <authorList>
            <person name="Kang M."/>
        </authorList>
    </citation>
    <scope>NUCLEOTIDE SEQUENCE</scope>
    <source>
        <strain evidence="11">GTP1</strain>
    </source>
</reference>